<accession>A0AAN9AET1</accession>
<dbReference type="AlphaFoldDB" id="A0AAN9AET1"/>
<protein>
    <submittedName>
        <fullName evidence="2">Uncharacterized protein</fullName>
    </submittedName>
</protein>
<comment type="caution">
    <text evidence="2">The sequence shown here is derived from an EMBL/GenBank/DDBJ whole genome shotgun (WGS) entry which is preliminary data.</text>
</comment>
<feature type="compositionally biased region" description="Basic and acidic residues" evidence="1">
    <location>
        <begin position="35"/>
        <end position="51"/>
    </location>
</feature>
<proteinExistence type="predicted"/>
<evidence type="ECO:0000313" key="3">
    <source>
        <dbReference type="Proteomes" id="UP001381693"/>
    </source>
</evidence>
<sequence length="97" mass="10963">MFLHSHATFVQENEKRSHEKHPNDPSIHGNPKLISLRDQKSESKNEAKVWERLPAIIVQPGSPHQDDRTEKTVNVNATNSKTTKSTGLQSAQITQKK</sequence>
<keyword evidence="3" id="KW-1185">Reference proteome</keyword>
<dbReference type="Proteomes" id="UP001381693">
    <property type="component" value="Unassembled WGS sequence"/>
</dbReference>
<dbReference type="EMBL" id="JAXCGZ010002502">
    <property type="protein sequence ID" value="KAK7083830.1"/>
    <property type="molecule type" value="Genomic_DNA"/>
</dbReference>
<evidence type="ECO:0000313" key="2">
    <source>
        <dbReference type="EMBL" id="KAK7083830.1"/>
    </source>
</evidence>
<feature type="compositionally biased region" description="Basic and acidic residues" evidence="1">
    <location>
        <begin position="12"/>
        <end position="23"/>
    </location>
</feature>
<feature type="compositionally biased region" description="Polar residues" evidence="1">
    <location>
        <begin position="72"/>
        <end position="97"/>
    </location>
</feature>
<organism evidence="2 3">
    <name type="scientific">Halocaridina rubra</name>
    <name type="common">Hawaiian red shrimp</name>
    <dbReference type="NCBI Taxonomy" id="373956"/>
    <lineage>
        <taxon>Eukaryota</taxon>
        <taxon>Metazoa</taxon>
        <taxon>Ecdysozoa</taxon>
        <taxon>Arthropoda</taxon>
        <taxon>Crustacea</taxon>
        <taxon>Multicrustacea</taxon>
        <taxon>Malacostraca</taxon>
        <taxon>Eumalacostraca</taxon>
        <taxon>Eucarida</taxon>
        <taxon>Decapoda</taxon>
        <taxon>Pleocyemata</taxon>
        <taxon>Caridea</taxon>
        <taxon>Atyoidea</taxon>
        <taxon>Atyidae</taxon>
        <taxon>Halocaridina</taxon>
    </lineage>
</organism>
<feature type="region of interest" description="Disordered" evidence="1">
    <location>
        <begin position="1"/>
        <end position="97"/>
    </location>
</feature>
<name>A0AAN9AET1_HALRR</name>
<reference evidence="2 3" key="1">
    <citation type="submission" date="2023-11" db="EMBL/GenBank/DDBJ databases">
        <title>Halocaridina rubra genome assembly.</title>
        <authorList>
            <person name="Smith C."/>
        </authorList>
    </citation>
    <scope>NUCLEOTIDE SEQUENCE [LARGE SCALE GENOMIC DNA]</scope>
    <source>
        <strain evidence="2">EP-1</strain>
        <tissue evidence="2">Whole</tissue>
    </source>
</reference>
<evidence type="ECO:0000256" key="1">
    <source>
        <dbReference type="SAM" id="MobiDB-lite"/>
    </source>
</evidence>
<gene>
    <name evidence="2" type="ORF">SK128_024528</name>
</gene>